<accession>A0A163C1B0</accession>
<reference evidence="2 3" key="1">
    <citation type="journal article" date="2016" name="Sci. Rep.">
        <title>Draft genome sequencing and secretome analysis of fungal phytopathogen Ascochyta rabiei provides insight into the necrotrophic effector repertoire.</title>
        <authorList>
            <person name="Verma S."/>
            <person name="Gazara R.K."/>
            <person name="Nizam S."/>
            <person name="Parween S."/>
            <person name="Chattopadhyay D."/>
            <person name="Verma P.K."/>
        </authorList>
    </citation>
    <scope>NUCLEOTIDE SEQUENCE [LARGE SCALE GENOMIC DNA]</scope>
    <source>
        <strain evidence="2 3">ArDII</strain>
    </source>
</reference>
<feature type="region of interest" description="Disordered" evidence="1">
    <location>
        <begin position="393"/>
        <end position="424"/>
    </location>
</feature>
<feature type="compositionally biased region" description="Low complexity" evidence="1">
    <location>
        <begin position="526"/>
        <end position="536"/>
    </location>
</feature>
<gene>
    <name evidence="2" type="ORF">ST47_g6706</name>
</gene>
<sequence length="575" mass="62837">MVDPFSAGMFASIGSALKFADVAVRIAEVGSENAVFVRTIQIVRSDLEEVERLLSAKTVQLRLAATPGKLPWVKTAINNTRCALNNIGKWVERARVEQESTGSIRFETRVRWVFNDHEKLVNRQAELFTCHQQLSNVLGYLVRLEDVPTSPVPSEYGSAACFDEILSRHRKTSGPNVSKSKYGTGHEGVYTEPPNTFIYIDRFFGEGLSKTVAPVAVSNSGALNLLAVDVAATSHRRISEPPPALPSIAWPPDSPPPAYALGVSDGRAQLNACRDSRPHIVTSRSTPVSQPADLKPVSSTENDQSWAYRFVSNDVTVPELAGDTVSFSGTNPAGPVDPHDYCATPTAGTPAALPGFQIPSESLAEMLGDMYFRAELPSNDGVPPLDNPAQVRVRSERAELSRSRYAQVRTRTTSDMSPMLHRRPIPTNAVSDSFLMVHEPPPSLATNTANMRLRKAEDESELHFPALNSVATEQPPHTTYQPQIYCQSLSHSTPENINRAVANPLRTWKTSDPPPPPTHKLSNHHTTASSADSTSSWDRGTQPQMPDALDSRHRAAATRMQRQKHILGLLGGLET</sequence>
<evidence type="ECO:0000313" key="3">
    <source>
        <dbReference type="Proteomes" id="UP000076837"/>
    </source>
</evidence>
<dbReference type="OrthoDB" id="3798150at2759"/>
<comment type="caution">
    <text evidence="2">The sequence shown here is derived from an EMBL/GenBank/DDBJ whole genome shotgun (WGS) entry which is preliminary data.</text>
</comment>
<name>A0A163C1B0_DIDRA</name>
<protein>
    <submittedName>
        <fullName evidence="2">Uncharacterized protein</fullName>
    </submittedName>
</protein>
<evidence type="ECO:0000256" key="1">
    <source>
        <dbReference type="SAM" id="MobiDB-lite"/>
    </source>
</evidence>
<keyword evidence="3" id="KW-1185">Reference proteome</keyword>
<feature type="compositionally biased region" description="Basic and acidic residues" evidence="1">
    <location>
        <begin position="393"/>
        <end position="402"/>
    </location>
</feature>
<feature type="region of interest" description="Disordered" evidence="1">
    <location>
        <begin position="506"/>
        <end position="560"/>
    </location>
</feature>
<dbReference type="EMBL" id="JYNV01000224">
    <property type="protein sequence ID" value="KZM22148.1"/>
    <property type="molecule type" value="Genomic_DNA"/>
</dbReference>
<dbReference type="AlphaFoldDB" id="A0A163C1B0"/>
<dbReference type="Proteomes" id="UP000076837">
    <property type="component" value="Unassembled WGS sequence"/>
</dbReference>
<organism evidence="2 3">
    <name type="scientific">Didymella rabiei</name>
    <name type="common">Chickpea ascochyta blight fungus</name>
    <name type="synonym">Mycosphaerella rabiei</name>
    <dbReference type="NCBI Taxonomy" id="5454"/>
    <lineage>
        <taxon>Eukaryota</taxon>
        <taxon>Fungi</taxon>
        <taxon>Dikarya</taxon>
        <taxon>Ascomycota</taxon>
        <taxon>Pezizomycotina</taxon>
        <taxon>Dothideomycetes</taxon>
        <taxon>Pleosporomycetidae</taxon>
        <taxon>Pleosporales</taxon>
        <taxon>Pleosporineae</taxon>
        <taxon>Didymellaceae</taxon>
        <taxon>Ascochyta</taxon>
    </lineage>
</organism>
<evidence type="ECO:0000313" key="2">
    <source>
        <dbReference type="EMBL" id="KZM22148.1"/>
    </source>
</evidence>
<proteinExistence type="predicted"/>
<dbReference type="STRING" id="5454.A0A163C1B0"/>